<dbReference type="AlphaFoldDB" id="A0A0C2MWC2"/>
<evidence type="ECO:0000313" key="16">
    <source>
        <dbReference type="Proteomes" id="UP000031668"/>
    </source>
</evidence>
<dbReference type="GO" id="GO:0006487">
    <property type="term" value="P:protein N-linked glycosylation"/>
    <property type="evidence" value="ECO:0007669"/>
    <property type="project" value="TreeGrafter"/>
</dbReference>
<evidence type="ECO:0000256" key="3">
    <source>
        <dbReference type="ARBA" id="ARBA00007477"/>
    </source>
</evidence>
<keyword evidence="12" id="KW-0325">Glycoprotein</keyword>
<dbReference type="InterPro" id="IPR052105">
    <property type="entry name" value="MGAT5_Glycosyltransferase"/>
</dbReference>
<comment type="caution">
    <text evidence="15">The sequence shown here is derived from an EMBL/GenBank/DDBJ whole genome shotgun (WGS) entry which is preliminary data.</text>
</comment>
<keyword evidence="16" id="KW-1185">Reference proteome</keyword>
<proteinExistence type="inferred from homology"/>
<dbReference type="PANTHER" id="PTHR15075">
    <property type="entry name" value="ALPHA-MANNOSIDE BETA-1,6-N-ACETYLGLUCOSAMINYLTRANSFERASE"/>
    <property type="match status" value="1"/>
</dbReference>
<evidence type="ECO:0000256" key="10">
    <source>
        <dbReference type="ARBA" id="ARBA00023034"/>
    </source>
</evidence>
<keyword evidence="6 15" id="KW-0808">Transferase</keyword>
<keyword evidence="10" id="KW-0333">Golgi apparatus</keyword>
<dbReference type="OrthoDB" id="2113294at2759"/>
<feature type="domain" description="Glycosyltransferase family 18 catalytic" evidence="14">
    <location>
        <begin position="1"/>
        <end position="143"/>
    </location>
</feature>
<gene>
    <name evidence="15" type="ORF">RF11_06906</name>
</gene>
<name>A0A0C2MWC2_THEKT</name>
<evidence type="ECO:0000256" key="1">
    <source>
        <dbReference type="ARBA" id="ARBA00004323"/>
    </source>
</evidence>
<evidence type="ECO:0000256" key="11">
    <source>
        <dbReference type="ARBA" id="ARBA00023136"/>
    </source>
</evidence>
<comment type="similarity">
    <text evidence="3">Belongs to the glycosyltransferase 18 family.</text>
</comment>
<organism evidence="15 16">
    <name type="scientific">Thelohanellus kitauei</name>
    <name type="common">Myxosporean</name>
    <dbReference type="NCBI Taxonomy" id="669202"/>
    <lineage>
        <taxon>Eukaryota</taxon>
        <taxon>Metazoa</taxon>
        <taxon>Cnidaria</taxon>
        <taxon>Myxozoa</taxon>
        <taxon>Myxosporea</taxon>
        <taxon>Bivalvulida</taxon>
        <taxon>Platysporina</taxon>
        <taxon>Myxobolidae</taxon>
        <taxon>Thelohanellus</taxon>
    </lineage>
</organism>
<evidence type="ECO:0000259" key="14">
    <source>
        <dbReference type="Pfam" id="PF15024"/>
    </source>
</evidence>
<keyword evidence="9" id="KW-1133">Transmembrane helix</keyword>
<evidence type="ECO:0000256" key="8">
    <source>
        <dbReference type="ARBA" id="ARBA00022968"/>
    </source>
</evidence>
<dbReference type="Proteomes" id="UP000031668">
    <property type="component" value="Unassembled WGS sequence"/>
</dbReference>
<evidence type="ECO:0000256" key="7">
    <source>
        <dbReference type="ARBA" id="ARBA00022692"/>
    </source>
</evidence>
<comment type="pathway">
    <text evidence="2">Protein modification; protein glycosylation.</text>
</comment>
<evidence type="ECO:0000256" key="4">
    <source>
        <dbReference type="ARBA" id="ARBA00012671"/>
    </source>
</evidence>
<dbReference type="EC" id="2.4.1.155" evidence="4"/>
<accession>A0A0C2MWC2</accession>
<comment type="catalytic activity">
    <reaction evidence="13">
        <text>N(4)-{beta-D-GlcNAc-(1-&gt;2)-[beta-D-GlcNAc-(1-&gt;4)]-alpha-D-Man-(1-&gt;3)-[beta-D-GlcNAc-(1-&gt;2)-alpha-D-Man-(1-&gt;6)]-beta-D-Man-(1-&gt;4)-beta-D-GlcNAc-(1-&gt;4)-beta-D-GlcNAc}-L-asparaginyl-[protein] + UDP-N-acetyl-alpha-D-glucosamine = N(4)-{beta-D-GlcNAc-(1-&gt;2)-[beta-D-GlcNAc-(1-&gt;4)]-alpha-D-Man-(1-&gt;3)-[beta-D-GlcNAc-(1-&gt;2)-[beta-D-GlcNAc-(1-&gt;6)]-alpha-D-Man-(1-&gt;6)]-beta-D-Man-(1-&gt;4)-beta-D-GlcNAc-(1-&gt;4)-beta-D-GlcNAc}-L-asparaginyl-[protein] + UDP + H(+)</text>
        <dbReference type="Rhea" id="RHEA:16921"/>
        <dbReference type="Rhea" id="RHEA-COMP:14374"/>
        <dbReference type="Rhea" id="RHEA-COMP:14377"/>
        <dbReference type="ChEBI" id="CHEBI:15378"/>
        <dbReference type="ChEBI" id="CHEBI:57705"/>
        <dbReference type="ChEBI" id="CHEBI:58223"/>
        <dbReference type="ChEBI" id="CHEBI:139507"/>
        <dbReference type="ChEBI" id="CHEBI:139510"/>
        <dbReference type="EC" id="2.4.1.155"/>
    </reaction>
</comment>
<dbReference type="Pfam" id="PF15024">
    <property type="entry name" value="Glyco_transf_18"/>
    <property type="match status" value="1"/>
</dbReference>
<protein>
    <recommendedName>
        <fullName evidence="4">alpha-1,6-mannosyl-glycoprotein 6-beta-N-acetylglucosaminyltransferase</fullName>
        <ecNumber evidence="4">2.4.1.155</ecNumber>
    </recommendedName>
</protein>
<dbReference type="GO" id="GO:0030144">
    <property type="term" value="F:alpha-1,6-mannosylglycoprotein 6-beta-N-acetylglucosaminyltransferase activity"/>
    <property type="evidence" value="ECO:0007669"/>
    <property type="project" value="UniProtKB-EC"/>
</dbReference>
<comment type="subcellular location">
    <subcellularLocation>
        <location evidence="1">Golgi apparatus membrane</location>
        <topology evidence="1">Single-pass type II membrane protein</topology>
    </subcellularLocation>
</comment>
<evidence type="ECO:0000256" key="12">
    <source>
        <dbReference type="ARBA" id="ARBA00023180"/>
    </source>
</evidence>
<dbReference type="UniPathway" id="UPA00378"/>
<keyword evidence="8" id="KW-0735">Signal-anchor</keyword>
<evidence type="ECO:0000256" key="13">
    <source>
        <dbReference type="ARBA" id="ARBA00048243"/>
    </source>
</evidence>
<evidence type="ECO:0000256" key="5">
    <source>
        <dbReference type="ARBA" id="ARBA00022676"/>
    </source>
</evidence>
<evidence type="ECO:0000256" key="6">
    <source>
        <dbReference type="ARBA" id="ARBA00022679"/>
    </source>
</evidence>
<keyword evidence="5 15" id="KW-0328">Glycosyltransferase</keyword>
<dbReference type="EMBL" id="JWZT01002856">
    <property type="protein sequence ID" value="KII68470.1"/>
    <property type="molecule type" value="Genomic_DNA"/>
</dbReference>
<dbReference type="PANTHER" id="PTHR15075:SF2">
    <property type="entry name" value="ALPHA-1,6-MANNOSYLGLYCOPROTEIN 6-BETA-N-ACETYLGLUCOSAMINYLTRANSFERASE"/>
    <property type="match status" value="1"/>
</dbReference>
<keyword evidence="11" id="KW-0472">Membrane</keyword>
<evidence type="ECO:0000256" key="2">
    <source>
        <dbReference type="ARBA" id="ARBA00004922"/>
    </source>
</evidence>
<dbReference type="InterPro" id="IPR026116">
    <property type="entry name" value="GT18_cat"/>
</dbReference>
<dbReference type="GO" id="GO:0000139">
    <property type="term" value="C:Golgi membrane"/>
    <property type="evidence" value="ECO:0007669"/>
    <property type="project" value="UniProtKB-SubCell"/>
</dbReference>
<sequence>MDDEKRLEEFLKDISNRNKFVSYVPTDFTIEWMLKRLRSYLEDQDFCSITPKAIRRGFIQINGNPGSNCIQTCKTFGLICDHDQLQFIKNDNDPECRLANLNQRLTMPSYIKLTQMYKYCEIQQKSFISCSGKDPKAYRVCPCNSYRPGEPHETLIYSNYY</sequence>
<evidence type="ECO:0000313" key="15">
    <source>
        <dbReference type="EMBL" id="KII68470.1"/>
    </source>
</evidence>
<reference evidence="15 16" key="1">
    <citation type="journal article" date="2014" name="Genome Biol. Evol.">
        <title>The genome of the myxosporean Thelohanellus kitauei shows adaptations to nutrient acquisition within its fish host.</title>
        <authorList>
            <person name="Yang Y."/>
            <person name="Xiong J."/>
            <person name="Zhou Z."/>
            <person name="Huo F."/>
            <person name="Miao W."/>
            <person name="Ran C."/>
            <person name="Liu Y."/>
            <person name="Zhang J."/>
            <person name="Feng J."/>
            <person name="Wang M."/>
            <person name="Wang M."/>
            <person name="Wang L."/>
            <person name="Yao B."/>
        </authorList>
    </citation>
    <scope>NUCLEOTIDE SEQUENCE [LARGE SCALE GENOMIC DNA]</scope>
    <source>
        <strain evidence="15">Wuqing</strain>
    </source>
</reference>
<keyword evidence="7" id="KW-0812">Transmembrane</keyword>
<evidence type="ECO:0000256" key="9">
    <source>
        <dbReference type="ARBA" id="ARBA00022989"/>
    </source>
</evidence>